<feature type="domain" description="RNA polymerase sigma-70" evidence="6">
    <location>
        <begin position="221"/>
        <end position="247"/>
    </location>
</feature>
<dbReference type="InterPro" id="IPR007630">
    <property type="entry name" value="RNA_pol_sigma70_r4"/>
</dbReference>
<keyword evidence="1" id="KW-0805">Transcription regulation</keyword>
<evidence type="ECO:0000256" key="1">
    <source>
        <dbReference type="ARBA" id="ARBA00023015"/>
    </source>
</evidence>
<dbReference type="SUPFAM" id="SSF88659">
    <property type="entry name" value="Sigma3 and sigma4 domains of RNA polymerase sigma factors"/>
    <property type="match status" value="2"/>
</dbReference>
<evidence type="ECO:0000256" key="4">
    <source>
        <dbReference type="ARBA" id="ARBA00023163"/>
    </source>
</evidence>
<dbReference type="InterPro" id="IPR013325">
    <property type="entry name" value="RNA_pol_sigma_r2"/>
</dbReference>
<sequence>MRESFGRASGDEELMGWWDRWLDHRDPKARERLIVHYSPLVKFVAGRVGAGLPNSVDSGDLVSAGVFGLIDAVERFDSERGVKFETFAVPRIRGAIFDGLRQLDWVPRSVRSRAREVETAFHDLEAKLGRSPSDEELSLHLGITSTEFRRWLAAIASTTVGPLDRALVAGVEPTSLRGETPDSPAGAYEEGEVRQAVRSEVRKLPERERLVLSLYYDEGLTLAEIGVVLGVTESRVSQIHTKSVLHLRSRMASSGMS</sequence>
<evidence type="ECO:0000256" key="3">
    <source>
        <dbReference type="ARBA" id="ARBA00023125"/>
    </source>
</evidence>
<dbReference type="InterPro" id="IPR000943">
    <property type="entry name" value="RNA_pol_sigma70"/>
</dbReference>
<evidence type="ECO:0000259" key="5">
    <source>
        <dbReference type="PROSITE" id="PS00715"/>
    </source>
</evidence>
<dbReference type="PRINTS" id="PR00046">
    <property type="entry name" value="SIGMA70FCT"/>
</dbReference>
<dbReference type="PROSITE" id="PS00716">
    <property type="entry name" value="SIGMA70_2"/>
    <property type="match status" value="1"/>
</dbReference>
<dbReference type="AlphaFoldDB" id="A0A6J6PY57"/>
<keyword evidence="3" id="KW-0238">DNA-binding</keyword>
<evidence type="ECO:0000313" key="8">
    <source>
        <dbReference type="EMBL" id="CAB4802817.1"/>
    </source>
</evidence>
<dbReference type="InterPro" id="IPR014284">
    <property type="entry name" value="RNA_pol_sigma-70_dom"/>
</dbReference>
<dbReference type="NCBIfam" id="TIGR02479">
    <property type="entry name" value="FliA_WhiG"/>
    <property type="match status" value="1"/>
</dbReference>
<dbReference type="PIRSF" id="PIRSF000770">
    <property type="entry name" value="RNA_pol_sigma-SigE/K"/>
    <property type="match status" value="1"/>
</dbReference>
<dbReference type="InterPro" id="IPR013324">
    <property type="entry name" value="RNA_pol_sigma_r3/r4-like"/>
</dbReference>
<accession>A0A6J6PY57</accession>
<evidence type="ECO:0000313" key="7">
    <source>
        <dbReference type="EMBL" id="CAB4703669.1"/>
    </source>
</evidence>
<dbReference type="NCBIfam" id="TIGR02937">
    <property type="entry name" value="sigma70-ECF"/>
    <property type="match status" value="1"/>
</dbReference>
<dbReference type="GO" id="GO:0016987">
    <property type="term" value="F:sigma factor activity"/>
    <property type="evidence" value="ECO:0007669"/>
    <property type="project" value="UniProtKB-KW"/>
</dbReference>
<dbReference type="PANTHER" id="PTHR30385">
    <property type="entry name" value="SIGMA FACTOR F FLAGELLAR"/>
    <property type="match status" value="1"/>
</dbReference>
<feature type="domain" description="RNA polymerase sigma-70" evidence="5">
    <location>
        <begin position="60"/>
        <end position="73"/>
    </location>
</feature>
<dbReference type="EMBL" id="CAEZXM010000278">
    <property type="protein sequence ID" value="CAB4703669.1"/>
    <property type="molecule type" value="Genomic_DNA"/>
</dbReference>
<organism evidence="7">
    <name type="scientific">freshwater metagenome</name>
    <dbReference type="NCBI Taxonomy" id="449393"/>
    <lineage>
        <taxon>unclassified sequences</taxon>
        <taxon>metagenomes</taxon>
        <taxon>ecological metagenomes</taxon>
    </lineage>
</organism>
<dbReference type="Pfam" id="PF04545">
    <property type="entry name" value="Sigma70_r4"/>
    <property type="match status" value="1"/>
</dbReference>
<protein>
    <submittedName>
        <fullName evidence="7">Unannotated protein</fullName>
    </submittedName>
</protein>
<dbReference type="GO" id="GO:0003677">
    <property type="term" value="F:DNA binding"/>
    <property type="evidence" value="ECO:0007669"/>
    <property type="project" value="UniProtKB-KW"/>
</dbReference>
<evidence type="ECO:0000256" key="2">
    <source>
        <dbReference type="ARBA" id="ARBA00023082"/>
    </source>
</evidence>
<dbReference type="Pfam" id="PF04542">
    <property type="entry name" value="Sigma70_r2"/>
    <property type="match status" value="1"/>
</dbReference>
<keyword evidence="4" id="KW-0804">Transcription</keyword>
<evidence type="ECO:0000259" key="6">
    <source>
        <dbReference type="PROSITE" id="PS00716"/>
    </source>
</evidence>
<dbReference type="PANTHER" id="PTHR30385:SF7">
    <property type="entry name" value="RNA POLYMERASE SIGMA FACTOR FLIA"/>
    <property type="match status" value="1"/>
</dbReference>
<dbReference type="Gene3D" id="1.10.1740.10">
    <property type="match status" value="1"/>
</dbReference>
<dbReference type="Gene3D" id="1.20.140.160">
    <property type="match status" value="1"/>
</dbReference>
<dbReference type="NCBIfam" id="NF005413">
    <property type="entry name" value="PRK06986.1"/>
    <property type="match status" value="1"/>
</dbReference>
<gene>
    <name evidence="7" type="ORF">UFOPK2366_01390</name>
    <name evidence="8" type="ORF">UFOPK2992_01110</name>
</gene>
<proteinExistence type="predicted"/>
<dbReference type="SUPFAM" id="SSF88946">
    <property type="entry name" value="Sigma2 domain of RNA polymerase sigma factors"/>
    <property type="match status" value="1"/>
</dbReference>
<dbReference type="PROSITE" id="PS00715">
    <property type="entry name" value="SIGMA70_1"/>
    <property type="match status" value="1"/>
</dbReference>
<keyword evidence="2" id="KW-0731">Sigma factor</keyword>
<name>A0A6J6PY57_9ZZZZ</name>
<dbReference type="InterPro" id="IPR012845">
    <property type="entry name" value="RNA_pol_sigma_FliA_WhiG"/>
</dbReference>
<dbReference type="GO" id="GO:0006352">
    <property type="term" value="P:DNA-templated transcription initiation"/>
    <property type="evidence" value="ECO:0007669"/>
    <property type="project" value="InterPro"/>
</dbReference>
<dbReference type="CDD" id="cd06171">
    <property type="entry name" value="Sigma70_r4"/>
    <property type="match status" value="1"/>
</dbReference>
<reference evidence="7" key="1">
    <citation type="submission" date="2020-05" db="EMBL/GenBank/DDBJ databases">
        <authorList>
            <person name="Chiriac C."/>
            <person name="Salcher M."/>
            <person name="Ghai R."/>
            <person name="Kavagutti S V."/>
        </authorList>
    </citation>
    <scope>NUCLEOTIDE SEQUENCE</scope>
</reference>
<dbReference type="InterPro" id="IPR007627">
    <property type="entry name" value="RNA_pol_sigma70_r2"/>
</dbReference>
<dbReference type="EMBL" id="CAFAAI010000191">
    <property type="protein sequence ID" value="CAB4802817.1"/>
    <property type="molecule type" value="Genomic_DNA"/>
</dbReference>
<dbReference type="GO" id="GO:0003899">
    <property type="term" value="F:DNA-directed RNA polymerase activity"/>
    <property type="evidence" value="ECO:0007669"/>
    <property type="project" value="InterPro"/>
</dbReference>